<proteinExistence type="predicted"/>
<evidence type="ECO:0008006" key="3">
    <source>
        <dbReference type="Google" id="ProtNLM"/>
    </source>
</evidence>
<keyword evidence="2" id="KW-1185">Reference proteome</keyword>
<dbReference type="RefSeq" id="WP_013818672.1">
    <property type="nucleotide sequence ID" value="NC_015572.1"/>
</dbReference>
<reference key="2">
    <citation type="submission" date="2011-05" db="EMBL/GenBank/DDBJ databases">
        <title>Complete genome sequence of the aerobic marine methanotroph Methylomonas methanica MC09.</title>
        <authorList>
            <person name="Boden R."/>
            <person name="Cunliffe M."/>
            <person name="Scanlan J."/>
            <person name="Moussard H."/>
            <person name="Kits K.D."/>
            <person name="Klotz M."/>
            <person name="Jetten M."/>
            <person name="Vuilleumier S."/>
            <person name="Han J."/>
            <person name="Peters L."/>
            <person name="Mikhailova N."/>
            <person name="Teshima H."/>
            <person name="Tapia R."/>
            <person name="Kyrpides N."/>
            <person name="Ivanova N."/>
            <person name="Pagani I."/>
            <person name="Cheng J.-F."/>
            <person name="Goodwin L."/>
            <person name="Han C."/>
            <person name="Hauser L."/>
            <person name="Land M."/>
            <person name="Lapidus A."/>
            <person name="Lucas S."/>
            <person name="Pitluck S."/>
            <person name="Woyke T."/>
            <person name="Stein L.Y."/>
            <person name="Murrell C."/>
        </authorList>
    </citation>
    <scope>NUCLEOTIDE SEQUENCE</scope>
    <source>
        <strain>MC09</strain>
    </source>
</reference>
<organism evidence="1 2">
    <name type="scientific">Methylomonas methanica (strain DSM 25384 / MC09)</name>
    <dbReference type="NCBI Taxonomy" id="857087"/>
    <lineage>
        <taxon>Bacteria</taxon>
        <taxon>Pseudomonadati</taxon>
        <taxon>Pseudomonadota</taxon>
        <taxon>Gammaproteobacteria</taxon>
        <taxon>Methylococcales</taxon>
        <taxon>Methylococcaceae</taxon>
        <taxon>Methylomonas</taxon>
    </lineage>
</organism>
<dbReference type="eggNOG" id="ENOG5032S82">
    <property type="taxonomic scope" value="Bacteria"/>
</dbReference>
<dbReference type="EMBL" id="CP002738">
    <property type="protein sequence ID" value="AEG00426.1"/>
    <property type="molecule type" value="Genomic_DNA"/>
</dbReference>
<dbReference type="KEGG" id="mmt:Metme_2017"/>
<reference evidence="1 2" key="1">
    <citation type="journal article" date="2011" name="J. Bacteriol.">
        <title>Complete Genome Sequence of the Aerobic Marine Methanotroph Methylomonas methanica MC09.</title>
        <authorList>
            <person name="Boden R."/>
            <person name="Cunliffe M."/>
            <person name="Scanlan J."/>
            <person name="Moussard H."/>
            <person name="Kits K.D."/>
            <person name="Klotz M.G."/>
            <person name="Jetten M.S."/>
            <person name="Vuilleumier S."/>
            <person name="Han J."/>
            <person name="Peters L."/>
            <person name="Mikhailova N."/>
            <person name="Teshima H."/>
            <person name="Tapia R."/>
            <person name="Kyrpides N."/>
            <person name="Ivanova N."/>
            <person name="Pagani I."/>
            <person name="Cheng J.F."/>
            <person name="Goodwin L."/>
            <person name="Han C."/>
            <person name="Hauser L."/>
            <person name="Land M.L."/>
            <person name="Lapidus A."/>
            <person name="Lucas S."/>
            <person name="Pitluck S."/>
            <person name="Woyke T."/>
            <person name="Stein L."/>
            <person name="Murrell J.C."/>
        </authorList>
    </citation>
    <scope>NUCLEOTIDE SEQUENCE [LARGE SCALE GENOMIC DNA]</scope>
    <source>
        <strain evidence="1 2">MC09</strain>
    </source>
</reference>
<accession>G0A596</accession>
<gene>
    <name evidence="1" type="ordered locus">Metme_2017</name>
</gene>
<dbReference type="HOGENOM" id="CLU_073012_0_0_6"/>
<evidence type="ECO:0000313" key="1">
    <source>
        <dbReference type="EMBL" id="AEG00426.1"/>
    </source>
</evidence>
<dbReference type="AlphaFoldDB" id="G0A596"/>
<dbReference type="Proteomes" id="UP000008888">
    <property type="component" value="Chromosome"/>
</dbReference>
<evidence type="ECO:0000313" key="2">
    <source>
        <dbReference type="Proteomes" id="UP000008888"/>
    </source>
</evidence>
<reference evidence="2" key="3">
    <citation type="submission" date="2011-05" db="EMBL/GenBank/DDBJ databases">
        <title>Complete sequence of Methylomonas methanica MC09.</title>
        <authorList>
            <consortium name="US DOE Joint Genome Institute"/>
            <person name="Lucas S."/>
            <person name="Han J."/>
            <person name="Lapidus A."/>
            <person name="Cheng J.-F."/>
            <person name="Goodwin L."/>
            <person name="Pitluck S."/>
            <person name="Peters L."/>
            <person name="Mikhailova N."/>
            <person name="Teshima H."/>
            <person name="Han C."/>
            <person name="Tapia R."/>
            <person name="Land M."/>
            <person name="Hauser L."/>
            <person name="Kyrpides N."/>
            <person name="Ivanova N."/>
            <person name="Pagani I."/>
            <person name="Stein L."/>
            <person name="Woyke T."/>
        </authorList>
    </citation>
    <scope>NUCLEOTIDE SEQUENCE [LARGE SCALE GENOMIC DNA]</scope>
    <source>
        <strain evidence="2">MC09</strain>
    </source>
</reference>
<name>G0A596_METMM</name>
<protein>
    <recommendedName>
        <fullName evidence="3">DUF2971 family protein</fullName>
    </recommendedName>
</protein>
<sequence>MRKALEHPSFPQPPSDSVSLWRYMDIDKLEWMLENGRLFIPNADRLGDLWEGRTPQGYIDWWKREIEKATTDELKATLAYNRDFVFRFSQAFRSRYFVTCWHMNEHENYAMWKCYTNSIEAVAIKTTYKQLVDVLPYYTYTGIVRYIDYSTEKLPFGNLFEYIMHKDKVFSYEQEVRGVVSPTPEAPKDKAAAEDFKHFIQHHFELTSNPGFYAFAPPIDCALLINAIVLHPDCNDVFQERINELCSKHSLPNPERSHRSKPNAL</sequence>